<evidence type="ECO:0000313" key="2">
    <source>
        <dbReference type="Proteomes" id="UP001178662"/>
    </source>
</evidence>
<dbReference type="Pfam" id="PF09148">
    <property type="entry name" value="DUF1934"/>
    <property type="match status" value="1"/>
</dbReference>
<keyword evidence="2" id="KW-1185">Reference proteome</keyword>
<dbReference type="EMBL" id="CP119317">
    <property type="protein sequence ID" value="WEK54495.1"/>
    <property type="molecule type" value="Genomic_DNA"/>
</dbReference>
<sequence>MPDKRNVTVGFTSWQQGEKQRSKLRGQLYKLQTGWTLIYVEPAVEDSVETRNTLFIYDDALKLRRQGAVGLEVNFRQGATLSGQLTLPNGSQTIETLTHQLHIELSAFGGVIDWKYDLLMQEQSVGSFQIRLDIQEEQAQ</sequence>
<dbReference type="SUPFAM" id="SSF50814">
    <property type="entry name" value="Lipocalins"/>
    <property type="match status" value="1"/>
</dbReference>
<accession>A0AA95EW00</accession>
<protein>
    <submittedName>
        <fullName evidence="1">DUF1934 domain-containing protein</fullName>
    </submittedName>
</protein>
<proteinExistence type="predicted"/>
<evidence type="ECO:0000313" key="1">
    <source>
        <dbReference type="EMBL" id="WEK54495.1"/>
    </source>
</evidence>
<dbReference type="InterPro" id="IPR015231">
    <property type="entry name" value="DUF1934"/>
</dbReference>
<organism evidence="1 2">
    <name type="scientific">Candidatus Cohnella colombiensis</name>
    <dbReference type="NCBI Taxonomy" id="3121368"/>
    <lineage>
        <taxon>Bacteria</taxon>
        <taxon>Bacillati</taxon>
        <taxon>Bacillota</taxon>
        <taxon>Bacilli</taxon>
        <taxon>Bacillales</taxon>
        <taxon>Paenibacillaceae</taxon>
        <taxon>Cohnella</taxon>
    </lineage>
</organism>
<dbReference type="AlphaFoldDB" id="A0AA95EW00"/>
<dbReference type="InterPro" id="IPR012674">
    <property type="entry name" value="Calycin"/>
</dbReference>
<gene>
    <name evidence="1" type="ORF">P0Y55_18500</name>
</gene>
<dbReference type="Proteomes" id="UP001178662">
    <property type="component" value="Chromosome"/>
</dbReference>
<dbReference type="Gene3D" id="2.40.128.20">
    <property type="match status" value="1"/>
</dbReference>
<reference evidence="1" key="1">
    <citation type="submission" date="2023-03" db="EMBL/GenBank/DDBJ databases">
        <title>Andean soil-derived lignocellulolytic bacterial consortium as a source of novel taxa and putative plastic-active enzymes.</title>
        <authorList>
            <person name="Diaz-Garcia L."/>
            <person name="Chuvochina M."/>
            <person name="Feuerriegel G."/>
            <person name="Bunk B."/>
            <person name="Sproer C."/>
            <person name="Streit W.R."/>
            <person name="Rodriguez L.M."/>
            <person name="Overmann J."/>
            <person name="Jimenez D.J."/>
        </authorList>
    </citation>
    <scope>NUCLEOTIDE SEQUENCE</scope>
    <source>
        <strain evidence="1">MAG 2441</strain>
    </source>
</reference>
<name>A0AA95EW00_9BACL</name>